<comment type="similarity">
    <text evidence="2">Belongs to the uracil-DNA glycosylase (UDG) superfamily. Type 4 (UDGa) family.</text>
</comment>
<evidence type="ECO:0000256" key="7">
    <source>
        <dbReference type="ARBA" id="ARBA00022763"/>
    </source>
</evidence>
<sequence>MYTYEELKHFVDHCRRCPLAATRHRAVMGRGNLQAPILFIAEGPGRNEDRDGIPFTGQSGQVFDRLLSGIGLSREDIYITNIIKCHPPGNRDPRPEEQKACMPYLKYETWLLKPKIIVCLGRVAAQRIIRPDFRITREHGNFLLRKGVWLTAVYHPSAILRDEAKLPETEADFRTICDKLSEL</sequence>
<dbReference type="Gene3D" id="3.40.470.10">
    <property type="entry name" value="Uracil-DNA glycosylase-like domain"/>
    <property type="match status" value="1"/>
</dbReference>
<accession>A0A9D2J801</accession>
<dbReference type="Pfam" id="PF03167">
    <property type="entry name" value="UDG"/>
    <property type="match status" value="1"/>
</dbReference>
<dbReference type="EC" id="3.2.2.27" evidence="3"/>
<dbReference type="PANTHER" id="PTHR33693">
    <property type="entry name" value="TYPE-5 URACIL-DNA GLYCOSYLASE"/>
    <property type="match status" value="1"/>
</dbReference>
<feature type="domain" description="Uracil-DNA glycosylase-like" evidence="12">
    <location>
        <begin position="28"/>
        <end position="174"/>
    </location>
</feature>
<keyword evidence="7" id="KW-0227">DNA damage</keyword>
<gene>
    <name evidence="13" type="ORF">H9968_09005</name>
</gene>
<reference evidence="13" key="1">
    <citation type="journal article" date="2021" name="PeerJ">
        <title>Extensive microbial diversity within the chicken gut microbiome revealed by metagenomics and culture.</title>
        <authorList>
            <person name="Gilroy R."/>
            <person name="Ravi A."/>
            <person name="Getino M."/>
            <person name="Pursley I."/>
            <person name="Horton D.L."/>
            <person name="Alikhan N.F."/>
            <person name="Baker D."/>
            <person name="Gharbi K."/>
            <person name="Hall N."/>
            <person name="Watson M."/>
            <person name="Adriaenssens E.M."/>
            <person name="Foster-Nyarko E."/>
            <person name="Jarju S."/>
            <person name="Secka A."/>
            <person name="Antonio M."/>
            <person name="Oren A."/>
            <person name="Chaudhuri R.R."/>
            <person name="La Ragione R."/>
            <person name="Hildebrand F."/>
            <person name="Pallen M.J."/>
        </authorList>
    </citation>
    <scope>NUCLEOTIDE SEQUENCE</scope>
    <source>
        <strain evidence="13">CHK179-28034</strain>
    </source>
</reference>
<dbReference type="SMART" id="SM00986">
    <property type="entry name" value="UDG"/>
    <property type="match status" value="1"/>
</dbReference>
<dbReference type="InterPro" id="IPR005273">
    <property type="entry name" value="Ura-DNA_glyco_family4"/>
</dbReference>
<evidence type="ECO:0000256" key="11">
    <source>
        <dbReference type="ARBA" id="ARBA00023204"/>
    </source>
</evidence>
<dbReference type="InterPro" id="IPR051536">
    <property type="entry name" value="UDG_Type-4/5"/>
</dbReference>
<dbReference type="GO" id="GO:0051539">
    <property type="term" value="F:4 iron, 4 sulfur cluster binding"/>
    <property type="evidence" value="ECO:0007669"/>
    <property type="project" value="UniProtKB-KW"/>
</dbReference>
<proteinExistence type="inferred from homology"/>
<dbReference type="GO" id="GO:0046872">
    <property type="term" value="F:metal ion binding"/>
    <property type="evidence" value="ECO:0007669"/>
    <property type="project" value="UniProtKB-KW"/>
</dbReference>
<evidence type="ECO:0000256" key="3">
    <source>
        <dbReference type="ARBA" id="ARBA00012030"/>
    </source>
</evidence>
<evidence type="ECO:0000256" key="9">
    <source>
        <dbReference type="ARBA" id="ARBA00023004"/>
    </source>
</evidence>
<evidence type="ECO:0000256" key="5">
    <source>
        <dbReference type="ARBA" id="ARBA00022485"/>
    </source>
</evidence>
<keyword evidence="6" id="KW-0479">Metal-binding</keyword>
<dbReference type="SUPFAM" id="SSF52141">
    <property type="entry name" value="Uracil-DNA glycosylase-like"/>
    <property type="match status" value="1"/>
</dbReference>
<evidence type="ECO:0000256" key="2">
    <source>
        <dbReference type="ARBA" id="ARBA00006521"/>
    </source>
</evidence>
<keyword evidence="8" id="KW-0378">Hydrolase</keyword>
<dbReference type="NCBIfam" id="TIGR00758">
    <property type="entry name" value="UDG_fam4"/>
    <property type="match status" value="1"/>
</dbReference>
<dbReference type="Proteomes" id="UP000824049">
    <property type="component" value="Unassembled WGS sequence"/>
</dbReference>
<name>A0A9D2J801_9FIRM</name>
<evidence type="ECO:0000256" key="10">
    <source>
        <dbReference type="ARBA" id="ARBA00023014"/>
    </source>
</evidence>
<dbReference type="GO" id="GO:0006281">
    <property type="term" value="P:DNA repair"/>
    <property type="evidence" value="ECO:0007669"/>
    <property type="project" value="UniProtKB-KW"/>
</dbReference>
<keyword evidence="9" id="KW-0408">Iron</keyword>
<dbReference type="InterPro" id="IPR036895">
    <property type="entry name" value="Uracil-DNA_glycosylase-like_sf"/>
</dbReference>
<evidence type="ECO:0000313" key="14">
    <source>
        <dbReference type="Proteomes" id="UP000824049"/>
    </source>
</evidence>
<comment type="catalytic activity">
    <reaction evidence="1">
        <text>Hydrolyzes single-stranded DNA or mismatched double-stranded DNA and polynucleotides, releasing free uracil.</text>
        <dbReference type="EC" id="3.2.2.27"/>
    </reaction>
</comment>
<evidence type="ECO:0000256" key="6">
    <source>
        <dbReference type="ARBA" id="ARBA00022723"/>
    </source>
</evidence>
<evidence type="ECO:0000313" key="13">
    <source>
        <dbReference type="EMBL" id="HIZ40041.1"/>
    </source>
</evidence>
<reference evidence="13" key="2">
    <citation type="submission" date="2021-04" db="EMBL/GenBank/DDBJ databases">
        <authorList>
            <person name="Gilroy R."/>
        </authorList>
    </citation>
    <scope>NUCLEOTIDE SEQUENCE</scope>
    <source>
        <strain evidence="13">CHK179-28034</strain>
    </source>
</reference>
<protein>
    <recommendedName>
        <fullName evidence="4">Type-4 uracil-DNA glycosylase</fullName>
        <ecNumber evidence="3">3.2.2.27</ecNumber>
    </recommendedName>
</protein>
<organism evidence="13 14">
    <name type="scientific">Candidatus Anaerobutyricum stercoris</name>
    <dbReference type="NCBI Taxonomy" id="2838457"/>
    <lineage>
        <taxon>Bacteria</taxon>
        <taxon>Bacillati</taxon>
        <taxon>Bacillota</taxon>
        <taxon>Clostridia</taxon>
        <taxon>Lachnospirales</taxon>
        <taxon>Lachnospiraceae</taxon>
        <taxon>Anaerobutyricum</taxon>
    </lineage>
</organism>
<evidence type="ECO:0000256" key="4">
    <source>
        <dbReference type="ARBA" id="ARBA00019403"/>
    </source>
</evidence>
<dbReference type="CDD" id="cd10030">
    <property type="entry name" value="UDG-F4_TTUDGA_SPO1dp_like"/>
    <property type="match status" value="1"/>
</dbReference>
<dbReference type="InterPro" id="IPR005122">
    <property type="entry name" value="Uracil-DNA_glycosylase-like"/>
</dbReference>
<dbReference type="SMART" id="SM00987">
    <property type="entry name" value="UreE_C"/>
    <property type="match status" value="1"/>
</dbReference>
<dbReference type="EMBL" id="DXBR01000083">
    <property type="protein sequence ID" value="HIZ40041.1"/>
    <property type="molecule type" value="Genomic_DNA"/>
</dbReference>
<evidence type="ECO:0000259" key="12">
    <source>
        <dbReference type="SMART" id="SM00986"/>
    </source>
</evidence>
<comment type="caution">
    <text evidence="13">The sequence shown here is derived from an EMBL/GenBank/DDBJ whole genome shotgun (WGS) entry which is preliminary data.</text>
</comment>
<evidence type="ECO:0000256" key="8">
    <source>
        <dbReference type="ARBA" id="ARBA00022801"/>
    </source>
</evidence>
<keyword evidence="5" id="KW-0004">4Fe-4S</keyword>
<dbReference type="GO" id="GO:0004844">
    <property type="term" value="F:uracil DNA N-glycosylase activity"/>
    <property type="evidence" value="ECO:0007669"/>
    <property type="project" value="UniProtKB-EC"/>
</dbReference>
<dbReference type="AlphaFoldDB" id="A0A9D2J801"/>
<evidence type="ECO:0000256" key="1">
    <source>
        <dbReference type="ARBA" id="ARBA00001400"/>
    </source>
</evidence>
<dbReference type="PANTHER" id="PTHR33693:SF1">
    <property type="entry name" value="TYPE-4 URACIL-DNA GLYCOSYLASE"/>
    <property type="match status" value="1"/>
</dbReference>
<keyword evidence="10" id="KW-0411">Iron-sulfur</keyword>
<keyword evidence="11" id="KW-0234">DNA repair</keyword>